<feature type="transmembrane region" description="Helical" evidence="6">
    <location>
        <begin position="352"/>
        <end position="372"/>
    </location>
</feature>
<dbReference type="EMBL" id="BAAAZP010000138">
    <property type="protein sequence ID" value="GAA3693153.1"/>
    <property type="molecule type" value="Genomic_DNA"/>
</dbReference>
<gene>
    <name evidence="8" type="primary">nuoL_2</name>
    <name evidence="8" type="ORF">GCM10022224_068400</name>
</gene>
<evidence type="ECO:0000259" key="7">
    <source>
        <dbReference type="Pfam" id="PF00361"/>
    </source>
</evidence>
<dbReference type="InterPro" id="IPR003945">
    <property type="entry name" value="NU5C-like"/>
</dbReference>
<feature type="transmembrane region" description="Helical" evidence="6">
    <location>
        <begin position="227"/>
        <end position="245"/>
    </location>
</feature>
<feature type="transmembrane region" description="Helical" evidence="6">
    <location>
        <begin position="29"/>
        <end position="46"/>
    </location>
</feature>
<feature type="transmembrane region" description="Helical" evidence="6">
    <location>
        <begin position="500"/>
        <end position="523"/>
    </location>
</feature>
<feature type="transmembrane region" description="Helical" evidence="6">
    <location>
        <begin position="123"/>
        <end position="144"/>
    </location>
</feature>
<dbReference type="Gene3D" id="1.20.5.2700">
    <property type="match status" value="1"/>
</dbReference>
<protein>
    <submittedName>
        <fullName evidence="8">NADH-quinone oxidoreductase subunit L</fullName>
    </submittedName>
</protein>
<feature type="transmembrane region" description="Helical" evidence="6">
    <location>
        <begin position="66"/>
        <end position="93"/>
    </location>
</feature>
<name>A0ABP7CR47_9ACTN</name>
<evidence type="ECO:0000313" key="8">
    <source>
        <dbReference type="EMBL" id="GAA3693153.1"/>
    </source>
</evidence>
<feature type="transmembrane region" description="Helical" evidence="6">
    <location>
        <begin position="311"/>
        <end position="331"/>
    </location>
</feature>
<organism evidence="8 9">
    <name type="scientific">Nonomuraea antimicrobica</name>
    <dbReference type="NCBI Taxonomy" id="561173"/>
    <lineage>
        <taxon>Bacteria</taxon>
        <taxon>Bacillati</taxon>
        <taxon>Actinomycetota</taxon>
        <taxon>Actinomycetes</taxon>
        <taxon>Streptosporangiales</taxon>
        <taxon>Streptosporangiaceae</taxon>
        <taxon>Nonomuraea</taxon>
    </lineage>
</organism>
<evidence type="ECO:0000256" key="6">
    <source>
        <dbReference type="SAM" id="Phobius"/>
    </source>
</evidence>
<sequence>MNASLWLLPALPAGAGGLLLLLRRAGAPVAIAVATLTLALAVHAAVTRPVVNARLFFPGGLPDGTGAGLAVDGLSAVMVVTVAAAGLAVLVFAAGETRGARFHGLMLIFVAAMLVTVTAQDLVLLLMGWEVMGAMSYALIGYQWRDPARVRSGALAFLTTRTGDLGLYVAAGAAMAGGSLALRELPALAWRDLAAAGIVVAALGKSAQLPFSFWLSRAMAGPSPVSALLHSATMVAAGAYLLLRVQPLLAATGWAASVVVWAGALTALTLGAVAVAQRDLKQLLAASTCAQIGFMVAAAGVPAVAGGVAQLVAHAAVKSLLFLAAGVWLAVLGTEDLVGLGGAGRRDRLVGVAFGVGAVALAGVPPLSLWVTKDTILAAVRTPGLYAVLVVAGLIAAAYSARALAAVWRAGPGREGVREVTGWERAPLPVLALVAAGAGAVALPGVFQAWGRLVGEPRAVAPAWGELAMSGGAAVAVAAVTVVATAAARPRRVIGFLAGWLYLERAAVGLVVRPVLALAGALARFDDRVLDAAVNGVPRLGLALARVVRAPFETGLDGVVRAVAAATARLGALARRPQTGQVHRYFAQAAVVLTVLAVALVLLR</sequence>
<feature type="domain" description="NADH:quinone oxidoreductase/Mrp antiporter transmembrane" evidence="7">
    <location>
        <begin position="119"/>
        <end position="395"/>
    </location>
</feature>
<feature type="transmembrane region" description="Helical" evidence="6">
    <location>
        <begin position="585"/>
        <end position="603"/>
    </location>
</feature>
<evidence type="ECO:0000256" key="4">
    <source>
        <dbReference type="ARBA" id="ARBA00023136"/>
    </source>
</evidence>
<feature type="transmembrane region" description="Helical" evidence="6">
    <location>
        <begin position="251"/>
        <end position="276"/>
    </location>
</feature>
<keyword evidence="9" id="KW-1185">Reference proteome</keyword>
<keyword evidence="4 6" id="KW-0472">Membrane</keyword>
<feature type="transmembrane region" description="Helical" evidence="6">
    <location>
        <begin position="6"/>
        <end position="22"/>
    </location>
</feature>
<feature type="transmembrane region" description="Helical" evidence="6">
    <location>
        <begin position="165"/>
        <end position="182"/>
    </location>
</feature>
<feature type="transmembrane region" description="Helical" evidence="6">
    <location>
        <begin position="384"/>
        <end position="405"/>
    </location>
</feature>
<evidence type="ECO:0000256" key="1">
    <source>
        <dbReference type="ARBA" id="ARBA00004127"/>
    </source>
</evidence>
<proteinExistence type="predicted"/>
<keyword evidence="2 5" id="KW-0812">Transmembrane</keyword>
<evidence type="ECO:0000256" key="5">
    <source>
        <dbReference type="RuleBase" id="RU000320"/>
    </source>
</evidence>
<keyword evidence="3 6" id="KW-1133">Transmembrane helix</keyword>
<dbReference type="Pfam" id="PF00361">
    <property type="entry name" value="Proton_antipo_M"/>
    <property type="match status" value="1"/>
</dbReference>
<feature type="transmembrane region" description="Helical" evidence="6">
    <location>
        <begin position="426"/>
        <end position="447"/>
    </location>
</feature>
<comment type="caution">
    <text evidence="8">The sequence shown here is derived from an EMBL/GenBank/DDBJ whole genome shotgun (WGS) entry which is preliminary data.</text>
</comment>
<dbReference type="PANTHER" id="PTHR42829">
    <property type="entry name" value="NADH-UBIQUINONE OXIDOREDUCTASE CHAIN 5"/>
    <property type="match status" value="1"/>
</dbReference>
<evidence type="ECO:0000256" key="3">
    <source>
        <dbReference type="ARBA" id="ARBA00022989"/>
    </source>
</evidence>
<dbReference type="InterPro" id="IPR001750">
    <property type="entry name" value="ND/Mrp_TM"/>
</dbReference>
<accession>A0ABP7CR47</accession>
<dbReference type="Proteomes" id="UP001500902">
    <property type="component" value="Unassembled WGS sequence"/>
</dbReference>
<dbReference type="RefSeq" id="WP_344887316.1">
    <property type="nucleotide sequence ID" value="NZ_BAAAZP010000138.1"/>
</dbReference>
<feature type="transmembrane region" description="Helical" evidence="6">
    <location>
        <begin position="194"/>
        <end position="215"/>
    </location>
</feature>
<comment type="subcellular location">
    <subcellularLocation>
        <location evidence="1">Endomembrane system</location>
        <topology evidence="1">Multi-pass membrane protein</topology>
    </subcellularLocation>
    <subcellularLocation>
        <location evidence="5">Membrane</location>
        <topology evidence="5">Multi-pass membrane protein</topology>
    </subcellularLocation>
</comment>
<dbReference type="PRINTS" id="PR01434">
    <property type="entry name" value="NADHDHGNASE5"/>
</dbReference>
<reference evidence="9" key="1">
    <citation type="journal article" date="2019" name="Int. J. Syst. Evol. Microbiol.">
        <title>The Global Catalogue of Microorganisms (GCM) 10K type strain sequencing project: providing services to taxonomists for standard genome sequencing and annotation.</title>
        <authorList>
            <consortium name="The Broad Institute Genomics Platform"/>
            <consortium name="The Broad Institute Genome Sequencing Center for Infectious Disease"/>
            <person name="Wu L."/>
            <person name="Ma J."/>
        </authorList>
    </citation>
    <scope>NUCLEOTIDE SEQUENCE [LARGE SCALE GENOMIC DNA]</scope>
    <source>
        <strain evidence="9">JCM 16904</strain>
    </source>
</reference>
<dbReference type="PANTHER" id="PTHR42829:SF2">
    <property type="entry name" value="NADH-UBIQUINONE OXIDOREDUCTASE CHAIN 5"/>
    <property type="match status" value="1"/>
</dbReference>
<feature type="transmembrane region" description="Helical" evidence="6">
    <location>
        <begin position="467"/>
        <end position="488"/>
    </location>
</feature>
<feature type="transmembrane region" description="Helical" evidence="6">
    <location>
        <begin position="283"/>
        <end position="305"/>
    </location>
</feature>
<evidence type="ECO:0000313" key="9">
    <source>
        <dbReference type="Proteomes" id="UP001500902"/>
    </source>
</evidence>
<evidence type="ECO:0000256" key="2">
    <source>
        <dbReference type="ARBA" id="ARBA00022692"/>
    </source>
</evidence>
<feature type="transmembrane region" description="Helical" evidence="6">
    <location>
        <begin position="100"/>
        <end position="117"/>
    </location>
</feature>